<dbReference type="Proteomes" id="UP000694726">
    <property type="component" value="Unplaced"/>
</dbReference>
<name>A0A8D0MKR8_PIG</name>
<proteinExistence type="predicted"/>
<protein>
    <submittedName>
        <fullName evidence="1">Uncharacterized protein</fullName>
    </submittedName>
</protein>
<evidence type="ECO:0000313" key="1">
    <source>
        <dbReference type="Ensembl" id="ENSSSCP00015004896.1"/>
    </source>
</evidence>
<sequence length="122" mass="14388">MNRHFSKEDIQMANKHMKKCSTSLITREMQIKTTMRYHLTPVRMGIINKSTNSKCWRGCGEKGTLLHCWWECKLVQPLWKTVWRYLRKLYIELTCDSAIPLFGIYPDKTFLEKDTGISDGLN</sequence>
<organism evidence="1 2">
    <name type="scientific">Sus scrofa</name>
    <name type="common">Pig</name>
    <dbReference type="NCBI Taxonomy" id="9823"/>
    <lineage>
        <taxon>Eukaryota</taxon>
        <taxon>Metazoa</taxon>
        <taxon>Chordata</taxon>
        <taxon>Craniata</taxon>
        <taxon>Vertebrata</taxon>
        <taxon>Euteleostomi</taxon>
        <taxon>Mammalia</taxon>
        <taxon>Eutheria</taxon>
        <taxon>Laurasiatheria</taxon>
        <taxon>Artiodactyla</taxon>
        <taxon>Suina</taxon>
        <taxon>Suidae</taxon>
        <taxon>Sus</taxon>
    </lineage>
</organism>
<accession>A0A8D0MKR8</accession>
<reference evidence="1" key="1">
    <citation type="submission" date="2025-08" db="UniProtKB">
        <authorList>
            <consortium name="Ensembl"/>
        </authorList>
    </citation>
    <scope>IDENTIFICATION</scope>
</reference>
<dbReference type="Ensembl" id="ENSSSCT00015012636.1">
    <property type="protein sequence ID" value="ENSSSCP00015004896.1"/>
    <property type="gene ID" value="ENSSSCG00015009638.1"/>
</dbReference>
<dbReference type="AlphaFoldDB" id="A0A8D0MKR8"/>
<evidence type="ECO:0000313" key="2">
    <source>
        <dbReference type="Proteomes" id="UP000694726"/>
    </source>
</evidence>